<dbReference type="PIRSF" id="PIRSF037112">
    <property type="entry name" value="Antirestriction_ArdC"/>
    <property type="match status" value="1"/>
</dbReference>
<accession>M1ID37</accession>
<dbReference type="OrthoDB" id="36278at10239"/>
<evidence type="ECO:0000313" key="3">
    <source>
        <dbReference type="EMBL" id="AGE60534.1"/>
    </source>
</evidence>
<dbReference type="Pfam" id="PF08401">
    <property type="entry name" value="ArdcN"/>
    <property type="match status" value="1"/>
</dbReference>
<feature type="domain" description="N-terminal" evidence="1">
    <location>
        <begin position="7"/>
        <end position="127"/>
    </location>
</feature>
<name>M1ID37_9CAUD</name>
<dbReference type="Pfam" id="PF18818">
    <property type="entry name" value="MPTase-PolyVal"/>
    <property type="match status" value="1"/>
</dbReference>
<evidence type="ECO:0000259" key="2">
    <source>
        <dbReference type="Pfam" id="PF18818"/>
    </source>
</evidence>
<feature type="domain" description="Polyvalent protein metallopeptidase" evidence="2">
    <location>
        <begin position="156"/>
        <end position="286"/>
    </location>
</feature>
<dbReference type="InterPro" id="IPR013610">
    <property type="entry name" value="ArdC_N"/>
</dbReference>
<dbReference type="RefSeq" id="YP_007517764.1">
    <property type="nucleotide sequence ID" value="NC_020482.1"/>
</dbReference>
<dbReference type="InterPro" id="IPR017113">
    <property type="entry name" value="Antirestriction_ArdC"/>
</dbReference>
<protein>
    <submittedName>
        <fullName evidence="3">Peptidase M</fullName>
    </submittedName>
</protein>
<dbReference type="Proteomes" id="UP000011294">
    <property type="component" value="Genome"/>
</dbReference>
<dbReference type="EMBL" id="KC465900">
    <property type="protein sequence ID" value="AGE60534.1"/>
    <property type="molecule type" value="Genomic_DNA"/>
</dbReference>
<sequence>MKLKANEIVKKVTDHLIKQMESDDGGKWLKGWTNKSFQNLDGHKYSGMNLFWLSMIDGGFLDDKPRDRKIYGTYIQWKNKGLQVKKGSKAIQMLKPIIGSKDVEVETPNGVETATKHYKFFSTFNAFNIEDVEGDISRWDNVDNINNKSEVEVSTEAETFIANTGAIINHVDGGNAYYVPSKDFIFMPTKSNFIKTKNATATDGYYGTLLHELTHWTGASNRCNRKLDGWKGSTSYAFEELVAEMGSAFLCNQLGISATPRVDHAKYLKSWVQCLKDKPTALMNASGLANKSLMYLNGLQPVEVKNPALRLEPTKKAYIQKVEVRQVA</sequence>
<organism evidence="3 4">
    <name type="scientific">Pelagibacter phage HTVC011P</name>
    <dbReference type="NCBI Taxonomy" id="1283078"/>
    <lineage>
        <taxon>Viruses</taxon>
        <taxon>Duplodnaviria</taxon>
        <taxon>Heunggongvirae</taxon>
        <taxon>Uroviricota</taxon>
        <taxon>Caudoviricetes</taxon>
        <taxon>Autographivirales</taxon>
        <taxon>Stopavirus</taxon>
        <taxon>Stopavirus HTVC011P</taxon>
    </lineage>
</organism>
<evidence type="ECO:0000259" key="1">
    <source>
        <dbReference type="Pfam" id="PF08401"/>
    </source>
</evidence>
<evidence type="ECO:0000313" key="4">
    <source>
        <dbReference type="Proteomes" id="UP000011294"/>
    </source>
</evidence>
<dbReference type="InterPro" id="IPR041459">
    <property type="entry name" value="MPTase-PolyVal"/>
</dbReference>
<reference evidence="3 4" key="1">
    <citation type="journal article" date="2013" name="Nature">
        <title>Abundant SAR11 viruses in the ocean.</title>
        <authorList>
            <person name="Zhao Y."/>
            <person name="Temperton B."/>
            <person name="Thrash J.C."/>
            <person name="Schwalbach M.S."/>
            <person name="Vergin K.L."/>
            <person name="Landry Z.C."/>
            <person name="Ellisman M."/>
            <person name="Deerinck T."/>
            <person name="Sullivan M.B."/>
            <person name="Giovannoni S.J."/>
        </authorList>
    </citation>
    <scope>NUCLEOTIDE SEQUENCE [LARGE SCALE GENOMIC DNA]</scope>
</reference>
<dbReference type="GO" id="GO:0003697">
    <property type="term" value="F:single-stranded DNA binding"/>
    <property type="evidence" value="ECO:0007669"/>
    <property type="project" value="InterPro"/>
</dbReference>
<proteinExistence type="predicted"/>
<dbReference type="KEGG" id="vg:14697486"/>
<dbReference type="GeneID" id="14697486"/>
<keyword evidence="4" id="KW-1185">Reference proteome</keyword>